<accession>A0A3B1ASQ5</accession>
<evidence type="ECO:0000256" key="4">
    <source>
        <dbReference type="ARBA" id="ARBA00023136"/>
    </source>
</evidence>
<keyword evidence="5" id="KW-0998">Cell outer membrane</keyword>
<organism evidence="7">
    <name type="scientific">hydrothermal vent metagenome</name>
    <dbReference type="NCBI Taxonomy" id="652676"/>
    <lineage>
        <taxon>unclassified sequences</taxon>
        <taxon>metagenomes</taxon>
        <taxon>ecological metagenomes</taxon>
    </lineage>
</organism>
<protein>
    <recommendedName>
        <fullName evidence="8">Outer membrane protein beta-barrel domain-containing protein</fullName>
    </recommendedName>
</protein>
<dbReference type="EMBL" id="UOFR01000043">
    <property type="protein sequence ID" value="VAW97024.1"/>
    <property type="molecule type" value="Genomic_DNA"/>
</dbReference>
<dbReference type="AlphaFoldDB" id="A0A3B1ASQ5"/>
<dbReference type="InterPro" id="IPR011250">
    <property type="entry name" value="OMP/PagP_B-barrel"/>
</dbReference>
<dbReference type="GO" id="GO:0009279">
    <property type="term" value="C:cell outer membrane"/>
    <property type="evidence" value="ECO:0007669"/>
    <property type="project" value="UniProtKB-SubCell"/>
</dbReference>
<evidence type="ECO:0000256" key="5">
    <source>
        <dbReference type="ARBA" id="ARBA00023237"/>
    </source>
</evidence>
<keyword evidence="6" id="KW-0012">Acyltransferase</keyword>
<reference evidence="7" key="1">
    <citation type="submission" date="2018-06" db="EMBL/GenBank/DDBJ databases">
        <authorList>
            <person name="Zhirakovskaya E."/>
        </authorList>
    </citation>
    <scope>NUCLEOTIDE SEQUENCE</scope>
</reference>
<dbReference type="Gene3D" id="2.40.160.20">
    <property type="match status" value="1"/>
</dbReference>
<evidence type="ECO:0000256" key="1">
    <source>
        <dbReference type="ARBA" id="ARBA00004442"/>
    </source>
</evidence>
<dbReference type="SUPFAM" id="SSF56925">
    <property type="entry name" value="OMPA-like"/>
    <property type="match status" value="1"/>
</dbReference>
<evidence type="ECO:0000256" key="3">
    <source>
        <dbReference type="ARBA" id="ARBA00022729"/>
    </source>
</evidence>
<evidence type="ECO:0000313" key="7">
    <source>
        <dbReference type="EMBL" id="VAW97024.1"/>
    </source>
</evidence>
<gene>
    <name evidence="7" type="ORF">MNBD_GAMMA21-814</name>
</gene>
<keyword evidence="4" id="KW-0472">Membrane</keyword>
<dbReference type="GO" id="GO:0016746">
    <property type="term" value="F:acyltransferase activity"/>
    <property type="evidence" value="ECO:0007669"/>
    <property type="project" value="UniProtKB-KW"/>
</dbReference>
<evidence type="ECO:0008006" key="8">
    <source>
        <dbReference type="Google" id="ProtNLM"/>
    </source>
</evidence>
<keyword evidence="3" id="KW-0732">Signal</keyword>
<dbReference type="Pfam" id="PF07017">
    <property type="entry name" value="PagP"/>
    <property type="match status" value="1"/>
</dbReference>
<keyword evidence="2" id="KW-0808">Transferase</keyword>
<dbReference type="InterPro" id="IPR009746">
    <property type="entry name" value="LipidA_acyl_PagP"/>
</dbReference>
<sequence>MRFLIVIALLFGVHAGATAGELHVVVNGKAIHLDDGNYNEDNWGLGLEYNFTTKTDWITFVNASWFKDSNYNTSKYIGGGMKRRFRLDNSEDGWFFDAGAIAFLMTRKDFKNNDPFPGILPFVAVGNGPVTMNLTYIPSVSPKYKALLYFQLLVRVKTFE</sequence>
<comment type="subcellular location">
    <subcellularLocation>
        <location evidence="1">Cell outer membrane</location>
    </subcellularLocation>
</comment>
<proteinExistence type="predicted"/>
<name>A0A3B1ASQ5_9ZZZZ</name>
<evidence type="ECO:0000256" key="2">
    <source>
        <dbReference type="ARBA" id="ARBA00022679"/>
    </source>
</evidence>
<evidence type="ECO:0000256" key="6">
    <source>
        <dbReference type="ARBA" id="ARBA00023315"/>
    </source>
</evidence>